<dbReference type="GO" id="GO:0004674">
    <property type="term" value="F:protein serine/threonine kinase activity"/>
    <property type="evidence" value="ECO:0007669"/>
    <property type="project" value="TreeGrafter"/>
</dbReference>
<dbReference type="EMBL" id="LLXI01001325">
    <property type="protein sequence ID" value="PKY53094.1"/>
    <property type="molecule type" value="Genomic_DNA"/>
</dbReference>
<keyword evidence="2 5" id="KW-0547">Nucleotide-binding</keyword>
<dbReference type="InterPro" id="IPR000719">
    <property type="entry name" value="Prot_kinase_dom"/>
</dbReference>
<dbReference type="Pfam" id="PF00069">
    <property type="entry name" value="Pkinase"/>
    <property type="match status" value="1"/>
</dbReference>
<gene>
    <name evidence="7" type="ORF">RhiirA4_471121</name>
</gene>
<evidence type="ECO:0000256" key="3">
    <source>
        <dbReference type="ARBA" id="ARBA00022777"/>
    </source>
</evidence>
<dbReference type="InterPro" id="IPR051681">
    <property type="entry name" value="Ser/Thr_Kinases-Pseudokinases"/>
</dbReference>
<dbReference type="InterPro" id="IPR011990">
    <property type="entry name" value="TPR-like_helical_dom_sf"/>
</dbReference>
<name>A0A2I1H2P5_9GLOM</name>
<dbReference type="PANTHER" id="PTHR44329:SF288">
    <property type="entry name" value="MITOGEN-ACTIVATED PROTEIN KINASE KINASE KINASE 20"/>
    <property type="match status" value="1"/>
</dbReference>
<accession>A0A2I1H2P5</accession>
<dbReference type="Proteomes" id="UP000234323">
    <property type="component" value="Unassembled WGS sequence"/>
</dbReference>
<evidence type="ECO:0000256" key="4">
    <source>
        <dbReference type="ARBA" id="ARBA00022840"/>
    </source>
</evidence>
<protein>
    <submittedName>
        <fullName evidence="7">Kinase-like protein</fullName>
    </submittedName>
</protein>
<evidence type="ECO:0000259" key="6">
    <source>
        <dbReference type="PROSITE" id="PS50011"/>
    </source>
</evidence>
<proteinExistence type="predicted"/>
<keyword evidence="3 7" id="KW-0418">Kinase</keyword>
<dbReference type="GO" id="GO:0005524">
    <property type="term" value="F:ATP binding"/>
    <property type="evidence" value="ECO:0007669"/>
    <property type="project" value="UniProtKB-UniRule"/>
</dbReference>
<evidence type="ECO:0000313" key="8">
    <source>
        <dbReference type="Proteomes" id="UP000234323"/>
    </source>
</evidence>
<feature type="domain" description="Protein kinase" evidence="6">
    <location>
        <begin position="331"/>
        <end position="596"/>
    </location>
</feature>
<feature type="binding site" evidence="5">
    <location>
        <position position="360"/>
    </location>
    <ligand>
        <name>ATP</name>
        <dbReference type="ChEBI" id="CHEBI:30616"/>
    </ligand>
</feature>
<keyword evidence="1" id="KW-0808">Transferase</keyword>
<dbReference type="PRINTS" id="PR00109">
    <property type="entry name" value="TYRKINASE"/>
</dbReference>
<keyword evidence="4 5" id="KW-0067">ATP-binding</keyword>
<sequence>MSYIKENCIDFFNYYDYSDFRDIKLIENGLTGKIHCARWKNIIVTLKAFNIQESALESFKEVVVESQLHQLVNLHENILKFYGVAGIGTDYSLVLEYADSGTLENYLKGHFDELEWDHQEFFSSTKFGVDPCRILGMCGIPPSQLANVILYLHENGIIHRDLHAGNIFIDQKKIKLSDFGLSRRIAEASNSIPELVDVMPYMDPKSFNNIYDANNRNENYKLNEKSDIYSFGVIMWQISSGRRPFYSEGVRYDINLALEIQYGKREKIVDGTPLKYSNLYTKCWESEPDKRPNIQEIVSIFQAIPKENEWTNWIEKEIANKHIKYHEIQDFNDIQEIGTGGFAKVYRAKWKTSEMYCALKAFYNFKKIGVKEIVNEIEIHREVDFHDNIIRFHGVTKSEPDSQSDQMKKYFLVFEYADGGSLRNYLKKNFETLDWRDKHTFAYQISCAVSYLHDEGIIHCDLHSKNILIKQKTIKLADFGLSKRIEASTDETELYGVIPYLDPKLFNRKNMIQNYMLNEKRDVYSVGVLLWEISSGKPPFYTDDKDELVTKISKGLRETPIPDTPDDYINLCTECWNAEPDNRPTMKQVVKRLEAIKSQNTTNGQEVNLNTSNLQYVNSAYINSDKTYLVSEYYNVISQLVTLFIKLINEGKSRDQRKIILDNYLTSNNVSNEEIYKWLKNNYMTSLDNMFFIGYLNFSGIGTTLNVKEAFNYFHKTSMKGHPIAQYYLGICYENGFGIEKRESIAFHWYQQAAKNNVAIAQYRVGNFYQFGISEINISVDYNLAFYYYSLSTQNECSFGINMLGYCYSNGIGTSVDKKMAFNLYLKAANMDNNVAQYNVAVCFDDGIGTTKDFDKALQWYKKSENNGYNRATERLNELNKDPLLVYKEKKIGKFNYHLFKLYNYLTCLNIENIPSSKQDMIKKWKLNHGLFLDGCIQPSREAIFDDNNDLHINLFKGEPIIYTNINDPNLYTNLLAFNTNNVHINSDLQSSDICINFPVIKITYKGSLSESFSKYIFEEIYVQSNSDKKLHNLYGHIYANEFLAGGQLLIKDFNLATSKQVDILTFYLILAYNSAKNNNEIPFHDNSFDMLFLPRIETSSGLILNTPKKLYNWLYSLYQENIIDIISYNNSIFISQLKTISVDFISYLKNKPDDFYDQLEEESISQLKKLPAISISDDSNDKQPGIANYQKKLSLEEWIGNKEYFDLVRWINKFHLLQGLIICDSYIIENSKKIAVTFTGVPKVIISDKSYFEMINPITELESNLISNNIFSIKNIVTFPFIETTDNLINKDNIHIVVKCEHYEILINKNSIEPSMEFNDSVENALNSMTPFNDLQKLFNEYGHMFPLRIILGKSLKNITTNKFFGSFEKIDLKLPMSESLYSYLNNLGISYLLTQKGNVIKKDNLDEWIQNANPMKELEIIEMDEVISLYDILKLEQRRKIDIILNNNNQDNYKIIMTGINKLEDLNNSNTQYYKRINIDPPLKDENYEVFGSIVAENNLRIDSFIKFGLYDFNGFSAIIDTSNNENINISECYILWIIIGNPLRLSVYSPNNREFQVDHIKESITLNPNKSTYIVKTSFPLSQEYTVLINANFSMTDYEYNIIKLTGWSYNSIDIEIKSTYENPIIDLHICILHSDYKSLKIDNLQMDCLLDSFGYVLTEKNLNKDLFYKIDKFDDIKNVVKQSFMDNDVKELISKDNLTTTESNSQACLLDFTSKKLNAILENASNFTSGKVYEMLLSEDLDECIIDLKSLDIKANINKKFKEILENEDSQASVNEMLENEDLNDYIIKDGFEVISRKQIETEIREQAKESEETNNSNKSSTSAITSTSLGLSYEIHPEAIYTSRLLNFNIPEPKMQMIIMNDIGN</sequence>
<dbReference type="Pfam" id="PF07714">
    <property type="entry name" value="PK_Tyr_Ser-Thr"/>
    <property type="match status" value="1"/>
</dbReference>
<comment type="caution">
    <text evidence="7">The sequence shown here is derived from an EMBL/GenBank/DDBJ whole genome shotgun (WGS) entry which is preliminary data.</text>
</comment>
<dbReference type="SMART" id="SM00671">
    <property type="entry name" value="SEL1"/>
    <property type="match status" value="5"/>
</dbReference>
<dbReference type="VEuPathDB" id="FungiDB:FUN_025215"/>
<dbReference type="InterPro" id="IPR011009">
    <property type="entry name" value="Kinase-like_dom_sf"/>
</dbReference>
<dbReference type="InterPro" id="IPR001245">
    <property type="entry name" value="Ser-Thr/Tyr_kinase_cat_dom"/>
</dbReference>
<dbReference type="Gene3D" id="1.25.40.10">
    <property type="entry name" value="Tetratricopeptide repeat domain"/>
    <property type="match status" value="1"/>
</dbReference>
<dbReference type="Gene3D" id="1.10.510.10">
    <property type="entry name" value="Transferase(Phosphotransferase) domain 1"/>
    <property type="match status" value="2"/>
</dbReference>
<dbReference type="Pfam" id="PF08238">
    <property type="entry name" value="Sel1"/>
    <property type="match status" value="5"/>
</dbReference>
<dbReference type="VEuPathDB" id="FungiDB:FUN_000407"/>
<dbReference type="SUPFAM" id="SSF56112">
    <property type="entry name" value="Protein kinase-like (PK-like)"/>
    <property type="match status" value="2"/>
</dbReference>
<evidence type="ECO:0000256" key="2">
    <source>
        <dbReference type="ARBA" id="ARBA00022741"/>
    </source>
</evidence>
<dbReference type="VEuPathDB" id="FungiDB:RhiirFUN_017796"/>
<dbReference type="VEuPathDB" id="FungiDB:RhiirA1_444628"/>
<dbReference type="SUPFAM" id="SSF81901">
    <property type="entry name" value="HCP-like"/>
    <property type="match status" value="1"/>
</dbReference>
<dbReference type="VEuPathDB" id="FungiDB:RhiirA1_531153"/>
<reference evidence="7 8" key="1">
    <citation type="submission" date="2015-10" db="EMBL/GenBank/DDBJ databases">
        <title>Genome analyses suggest a sexual origin of heterokaryosis in a supposedly ancient asexual fungus.</title>
        <authorList>
            <person name="Ropars J."/>
            <person name="Sedzielewska K."/>
            <person name="Noel J."/>
            <person name="Charron P."/>
            <person name="Farinelli L."/>
            <person name="Marton T."/>
            <person name="Kruger M."/>
            <person name="Pelin A."/>
            <person name="Brachmann A."/>
            <person name="Corradi N."/>
        </authorList>
    </citation>
    <scope>NUCLEOTIDE SEQUENCE [LARGE SCALE GENOMIC DNA]</scope>
    <source>
        <strain evidence="7 8">A4</strain>
    </source>
</reference>
<dbReference type="InterPro" id="IPR006597">
    <property type="entry name" value="Sel1-like"/>
</dbReference>
<evidence type="ECO:0000256" key="1">
    <source>
        <dbReference type="ARBA" id="ARBA00022679"/>
    </source>
</evidence>
<dbReference type="PANTHER" id="PTHR44329">
    <property type="entry name" value="SERINE/THREONINE-PROTEIN KINASE TNNI3K-RELATED"/>
    <property type="match status" value="1"/>
</dbReference>
<evidence type="ECO:0000256" key="5">
    <source>
        <dbReference type="PROSITE-ProRule" id="PRU10141"/>
    </source>
</evidence>
<keyword evidence="8" id="KW-1185">Reference proteome</keyword>
<dbReference type="PROSITE" id="PS50011">
    <property type="entry name" value="PROTEIN_KINASE_DOM"/>
    <property type="match status" value="2"/>
</dbReference>
<feature type="domain" description="Protein kinase" evidence="6">
    <location>
        <begin position="20"/>
        <end position="311"/>
    </location>
</feature>
<dbReference type="PROSITE" id="PS00107">
    <property type="entry name" value="PROTEIN_KINASE_ATP"/>
    <property type="match status" value="1"/>
</dbReference>
<organism evidence="7 8">
    <name type="scientific">Rhizophagus irregularis</name>
    <dbReference type="NCBI Taxonomy" id="588596"/>
    <lineage>
        <taxon>Eukaryota</taxon>
        <taxon>Fungi</taxon>
        <taxon>Fungi incertae sedis</taxon>
        <taxon>Mucoromycota</taxon>
        <taxon>Glomeromycotina</taxon>
        <taxon>Glomeromycetes</taxon>
        <taxon>Glomerales</taxon>
        <taxon>Glomeraceae</taxon>
        <taxon>Rhizophagus</taxon>
    </lineage>
</organism>
<dbReference type="InterPro" id="IPR017441">
    <property type="entry name" value="Protein_kinase_ATP_BS"/>
</dbReference>
<evidence type="ECO:0000313" key="7">
    <source>
        <dbReference type="EMBL" id="PKY53094.1"/>
    </source>
</evidence>